<evidence type="ECO:0000313" key="1">
    <source>
        <dbReference type="EMBL" id="PNX58757.1"/>
    </source>
</evidence>
<organism evidence="1 2">
    <name type="scientific">Trifolium pratense</name>
    <name type="common">Red clover</name>
    <dbReference type="NCBI Taxonomy" id="57577"/>
    <lineage>
        <taxon>Eukaryota</taxon>
        <taxon>Viridiplantae</taxon>
        <taxon>Streptophyta</taxon>
        <taxon>Embryophyta</taxon>
        <taxon>Tracheophyta</taxon>
        <taxon>Spermatophyta</taxon>
        <taxon>Magnoliopsida</taxon>
        <taxon>eudicotyledons</taxon>
        <taxon>Gunneridae</taxon>
        <taxon>Pentapetalae</taxon>
        <taxon>rosids</taxon>
        <taxon>fabids</taxon>
        <taxon>Fabales</taxon>
        <taxon>Fabaceae</taxon>
        <taxon>Papilionoideae</taxon>
        <taxon>50 kb inversion clade</taxon>
        <taxon>NPAAA clade</taxon>
        <taxon>Hologalegina</taxon>
        <taxon>IRL clade</taxon>
        <taxon>Trifolieae</taxon>
        <taxon>Trifolium</taxon>
    </lineage>
</organism>
<comment type="caution">
    <text evidence="1">The sequence shown here is derived from an EMBL/GenBank/DDBJ whole genome shotgun (WGS) entry which is preliminary data.</text>
</comment>
<name>A0A2K3JXJ0_TRIPR</name>
<gene>
    <name evidence="1" type="ORF">L195_g059348</name>
</gene>
<dbReference type="Proteomes" id="UP000236291">
    <property type="component" value="Unassembled WGS sequence"/>
</dbReference>
<evidence type="ECO:0000313" key="2">
    <source>
        <dbReference type="Proteomes" id="UP000236291"/>
    </source>
</evidence>
<reference evidence="1 2" key="2">
    <citation type="journal article" date="2017" name="Front. Plant Sci.">
        <title>Gene Classification and Mining of Molecular Markers Useful in Red Clover (Trifolium pratense) Breeding.</title>
        <authorList>
            <person name="Istvanek J."/>
            <person name="Dluhosova J."/>
            <person name="Dluhos P."/>
            <person name="Patkova L."/>
            <person name="Nedelnik J."/>
            <person name="Repkova J."/>
        </authorList>
    </citation>
    <scope>NUCLEOTIDE SEQUENCE [LARGE SCALE GENOMIC DNA]</scope>
    <source>
        <strain evidence="2">cv. Tatra</strain>
        <tissue evidence="1">Young leaves</tissue>
    </source>
</reference>
<accession>A0A2K3JXJ0</accession>
<protein>
    <submittedName>
        <fullName evidence="1">Gag-pol polyprotein</fullName>
    </submittedName>
</protein>
<reference evidence="1 2" key="1">
    <citation type="journal article" date="2014" name="Am. J. Bot.">
        <title>Genome assembly and annotation for red clover (Trifolium pratense; Fabaceae).</title>
        <authorList>
            <person name="Istvanek J."/>
            <person name="Jaros M."/>
            <person name="Krenek A."/>
            <person name="Repkova J."/>
        </authorList>
    </citation>
    <scope>NUCLEOTIDE SEQUENCE [LARGE SCALE GENOMIC DNA]</scope>
    <source>
        <strain evidence="2">cv. Tatra</strain>
        <tissue evidence="1">Young leaves</tissue>
    </source>
</reference>
<sequence>MKKAISEEAIREDAASYLYKIELLHMNFMVPMQVESLGGKKYVDVVVDDFSDILG</sequence>
<dbReference type="EMBL" id="ASHM01129062">
    <property type="protein sequence ID" value="PNX58757.1"/>
    <property type="molecule type" value="Genomic_DNA"/>
</dbReference>
<proteinExistence type="predicted"/>
<dbReference type="AlphaFoldDB" id="A0A2K3JXJ0"/>